<dbReference type="STRING" id="1137280.D777_02176"/>
<dbReference type="CDD" id="cd05233">
    <property type="entry name" value="SDR_c"/>
    <property type="match status" value="1"/>
</dbReference>
<dbReference type="InterPro" id="IPR002347">
    <property type="entry name" value="SDR_fam"/>
</dbReference>
<protein>
    <submittedName>
        <fullName evidence="2">Short-chain dehydrogenase/reductase SDR</fullName>
    </submittedName>
</protein>
<dbReference type="EMBL" id="ANIE01000006">
    <property type="protein sequence ID" value="KEF31023.1"/>
    <property type="molecule type" value="Genomic_DNA"/>
</dbReference>
<dbReference type="PROSITE" id="PS00061">
    <property type="entry name" value="ADH_SHORT"/>
    <property type="match status" value="1"/>
</dbReference>
<comment type="caution">
    <text evidence="2">The sequence shown here is derived from an EMBL/GenBank/DDBJ whole genome shotgun (WGS) entry which is preliminary data.</text>
</comment>
<gene>
    <name evidence="2" type="ORF">D777_02176</name>
</gene>
<organism evidence="2 3">
    <name type="scientific">Marinobacter nitratireducens</name>
    <dbReference type="NCBI Taxonomy" id="1137280"/>
    <lineage>
        <taxon>Bacteria</taxon>
        <taxon>Pseudomonadati</taxon>
        <taxon>Pseudomonadota</taxon>
        <taxon>Gammaproteobacteria</taxon>
        <taxon>Pseudomonadales</taxon>
        <taxon>Marinobacteraceae</taxon>
        <taxon>Marinobacter</taxon>
    </lineage>
</organism>
<accession>A0A072N244</accession>
<comment type="similarity">
    <text evidence="1">Belongs to the short-chain dehydrogenases/reductases (SDR) family.</text>
</comment>
<keyword evidence="3" id="KW-1185">Reference proteome</keyword>
<reference evidence="2 3" key="1">
    <citation type="submission" date="2012-12" db="EMBL/GenBank/DDBJ databases">
        <title>Genome assembly of Marinobacter sp. AK21.</title>
        <authorList>
            <person name="Khatri I."/>
            <person name="Kumar R."/>
            <person name="Vaidya B."/>
            <person name="Subramanian S."/>
            <person name="Pinnaka A."/>
        </authorList>
    </citation>
    <scope>NUCLEOTIDE SEQUENCE [LARGE SCALE GENOMIC DNA]</scope>
    <source>
        <strain evidence="2 3">AK21</strain>
    </source>
</reference>
<dbReference type="FunFam" id="3.40.50.720:FF:000084">
    <property type="entry name" value="Short-chain dehydrogenase reductase"/>
    <property type="match status" value="1"/>
</dbReference>
<dbReference type="Pfam" id="PF13561">
    <property type="entry name" value="adh_short_C2"/>
    <property type="match status" value="1"/>
</dbReference>
<proteinExistence type="inferred from homology"/>
<dbReference type="NCBIfam" id="NF005559">
    <property type="entry name" value="PRK07231.1"/>
    <property type="match status" value="1"/>
</dbReference>
<evidence type="ECO:0000313" key="3">
    <source>
        <dbReference type="Proteomes" id="UP000035057"/>
    </source>
</evidence>
<dbReference type="RefSeq" id="WP_036131540.1">
    <property type="nucleotide sequence ID" value="NZ_ANIE01000006.1"/>
</dbReference>
<evidence type="ECO:0000256" key="1">
    <source>
        <dbReference type="ARBA" id="ARBA00006484"/>
    </source>
</evidence>
<dbReference type="AlphaFoldDB" id="A0A072N244"/>
<dbReference type="PRINTS" id="PR00080">
    <property type="entry name" value="SDRFAMILY"/>
</dbReference>
<dbReference type="PRINTS" id="PR00081">
    <property type="entry name" value="GDHRDH"/>
</dbReference>
<dbReference type="NCBIfam" id="NF005446">
    <property type="entry name" value="PRK07035.1"/>
    <property type="match status" value="1"/>
</dbReference>
<dbReference type="PATRIC" id="fig|1137280.3.peg.1991"/>
<dbReference type="Proteomes" id="UP000035057">
    <property type="component" value="Unassembled WGS sequence"/>
</dbReference>
<dbReference type="InterPro" id="IPR020904">
    <property type="entry name" value="Sc_DH/Rdtase_CS"/>
</dbReference>
<dbReference type="InterPro" id="IPR036291">
    <property type="entry name" value="NAD(P)-bd_dom_sf"/>
</dbReference>
<dbReference type="OrthoDB" id="9803333at2"/>
<name>A0A072N244_9GAMM</name>
<dbReference type="SUPFAM" id="SSF51735">
    <property type="entry name" value="NAD(P)-binding Rossmann-fold domains"/>
    <property type="match status" value="1"/>
</dbReference>
<sequence>MSSKDLFDLSGKVALITGASRGIGESIARTLADYGAHVIVSSRKIDDCEKVASSIREAGGSAEAYACHIGEMEQIEGVWEHINNTHGKIDILVNNAAANPYFGPVEDTDIGAFQKTVDVNIRGYFFMCARGAQLMKKNGGGSIVNVASVNGVNPGHFQGIYSVTKAAVISMTKSFAMELGQQNVRVNALLPGLTDTKFASALTTNDAIKKQAMAHIPMKRVADPSEMAGTVLYLVSNASSYTTGACINADGGYLTV</sequence>
<dbReference type="Gene3D" id="3.40.50.720">
    <property type="entry name" value="NAD(P)-binding Rossmann-like Domain"/>
    <property type="match status" value="1"/>
</dbReference>
<dbReference type="PANTHER" id="PTHR43943:SF2">
    <property type="entry name" value="DEHYDROGENASE_REDUCTASE 4"/>
    <property type="match status" value="1"/>
</dbReference>
<dbReference type="PANTHER" id="PTHR43943">
    <property type="entry name" value="DEHYDROGENASE/REDUCTASE (SDR FAMILY) MEMBER 4"/>
    <property type="match status" value="1"/>
</dbReference>
<evidence type="ECO:0000313" key="2">
    <source>
        <dbReference type="EMBL" id="KEF31023.1"/>
    </source>
</evidence>